<keyword evidence="3" id="KW-1185">Reference proteome</keyword>
<dbReference type="OrthoDB" id="9786134at2"/>
<dbReference type="PANTHER" id="PTHR47354">
    <property type="entry name" value="NADH OXIDOREDUCTASE HCR"/>
    <property type="match status" value="1"/>
</dbReference>
<name>A0A3A8A9A0_9HYPH</name>
<dbReference type="Gene3D" id="2.40.30.10">
    <property type="entry name" value="Translation factors"/>
    <property type="match status" value="1"/>
</dbReference>
<gene>
    <name evidence="2" type="ORF">DEM25_009745</name>
</gene>
<evidence type="ECO:0000259" key="1">
    <source>
        <dbReference type="PROSITE" id="PS51384"/>
    </source>
</evidence>
<comment type="caution">
    <text evidence="2">The sequence shown here is derived from an EMBL/GenBank/DDBJ whole genome shotgun (WGS) entry which is preliminary data.</text>
</comment>
<dbReference type="InterPro" id="IPR039261">
    <property type="entry name" value="FNR_nucleotide-bd"/>
</dbReference>
<dbReference type="InterPro" id="IPR017927">
    <property type="entry name" value="FAD-bd_FR_type"/>
</dbReference>
<dbReference type="RefSeq" id="WP_109766536.1">
    <property type="nucleotide sequence ID" value="NZ_JASHJQ010000006.1"/>
</dbReference>
<dbReference type="EMBL" id="QFWV02000005">
    <property type="protein sequence ID" value="RKF06912.1"/>
    <property type="molecule type" value="Genomic_DNA"/>
</dbReference>
<dbReference type="Pfam" id="PF08022">
    <property type="entry name" value="FAD_binding_8"/>
    <property type="match status" value="1"/>
</dbReference>
<protein>
    <submittedName>
        <fullName evidence="2">Flavodoxin reductase</fullName>
    </submittedName>
</protein>
<dbReference type="AlphaFoldDB" id="A0A3A8A9A0"/>
<feature type="domain" description="FAD-binding FR-type" evidence="1">
    <location>
        <begin position="1"/>
        <end position="101"/>
    </location>
</feature>
<organism evidence="2 3">
    <name type="scientific">Oceaniradius stylonematis</name>
    <dbReference type="NCBI Taxonomy" id="2184161"/>
    <lineage>
        <taxon>Bacteria</taxon>
        <taxon>Pseudomonadati</taxon>
        <taxon>Pseudomonadota</taxon>
        <taxon>Alphaproteobacteria</taxon>
        <taxon>Hyphomicrobiales</taxon>
        <taxon>Ahrensiaceae</taxon>
        <taxon>Oceaniradius</taxon>
    </lineage>
</organism>
<dbReference type="InterPro" id="IPR001433">
    <property type="entry name" value="OxRdtase_FAD/NAD-bd"/>
</dbReference>
<accession>A0A3A8A9A0</accession>
<reference evidence="2 3" key="1">
    <citation type="journal article" date="2018" name="Int. J. Syst. Bacteriol.">
        <title>Oceaniradius stylonemae gen. nov., sp. nov., isolated from a red alga, Stylonema cornu-cervi.</title>
        <authorList>
            <person name="Jeong S."/>
        </authorList>
    </citation>
    <scope>NUCLEOTIDE SEQUENCE [LARGE SCALE GENOMIC DNA]</scope>
    <source>
        <strain evidence="2 3">StC1</strain>
    </source>
</reference>
<evidence type="ECO:0000313" key="2">
    <source>
        <dbReference type="EMBL" id="RKF06912.1"/>
    </source>
</evidence>
<dbReference type="PROSITE" id="PS51384">
    <property type="entry name" value="FAD_FR"/>
    <property type="match status" value="1"/>
</dbReference>
<evidence type="ECO:0000313" key="3">
    <source>
        <dbReference type="Proteomes" id="UP000246132"/>
    </source>
</evidence>
<dbReference type="PRINTS" id="PR00410">
    <property type="entry name" value="PHEHYDRXLASE"/>
</dbReference>
<dbReference type="InterPro" id="IPR017938">
    <property type="entry name" value="Riboflavin_synthase-like_b-brl"/>
</dbReference>
<dbReference type="Gene3D" id="3.40.50.80">
    <property type="entry name" value="Nucleotide-binding domain of ferredoxin-NADP reductase (FNR) module"/>
    <property type="match status" value="1"/>
</dbReference>
<dbReference type="InterPro" id="IPR050415">
    <property type="entry name" value="MRET"/>
</dbReference>
<dbReference type="Pfam" id="PF00175">
    <property type="entry name" value="NAD_binding_1"/>
    <property type="match status" value="1"/>
</dbReference>
<dbReference type="PANTHER" id="PTHR47354:SF5">
    <property type="entry name" value="PROTEIN RFBI"/>
    <property type="match status" value="1"/>
</dbReference>
<proteinExistence type="predicted"/>
<dbReference type="Proteomes" id="UP000246132">
    <property type="component" value="Unassembled WGS sequence"/>
</dbReference>
<sequence>MIHRLKITAITPLARNVFQYDLEKPEGLVFEPGQAVDVSIGKEGWEDEKRPFTFTSLPCDDRLQFMIKSYPDHGGVTEQLARLIVGDMLIIDEPFGTIAHRGEGTFIAGGAGVTPFIAILRDLQRQGRLAGHRLLLANRTERDIFPQAELDAMAGLDVTHILSEEQGTQHETGRIDRAFLERSIDDLSQKFYVCGPPQMVEDVNDALKQLGAEPDGLVFEE</sequence>
<dbReference type="SUPFAM" id="SSF52343">
    <property type="entry name" value="Ferredoxin reductase-like, C-terminal NADP-linked domain"/>
    <property type="match status" value="1"/>
</dbReference>
<dbReference type="GO" id="GO:0016491">
    <property type="term" value="F:oxidoreductase activity"/>
    <property type="evidence" value="ECO:0007669"/>
    <property type="project" value="InterPro"/>
</dbReference>
<dbReference type="SUPFAM" id="SSF63380">
    <property type="entry name" value="Riboflavin synthase domain-like"/>
    <property type="match status" value="1"/>
</dbReference>
<dbReference type="InterPro" id="IPR013112">
    <property type="entry name" value="FAD-bd_8"/>
</dbReference>